<organism evidence="2 3">
    <name type="scientific">Eikenella corrodens</name>
    <dbReference type="NCBI Taxonomy" id="539"/>
    <lineage>
        <taxon>Bacteria</taxon>
        <taxon>Pseudomonadati</taxon>
        <taxon>Pseudomonadota</taxon>
        <taxon>Betaproteobacteria</taxon>
        <taxon>Neisseriales</taxon>
        <taxon>Neisseriaceae</taxon>
        <taxon>Eikenella</taxon>
    </lineage>
</organism>
<feature type="transmembrane region" description="Helical" evidence="1">
    <location>
        <begin position="65"/>
        <end position="82"/>
    </location>
</feature>
<comment type="caution">
    <text evidence="2">The sequence shown here is derived from an EMBL/GenBank/DDBJ whole genome shotgun (WGS) entry which is preliminary data.</text>
</comment>
<dbReference type="Proteomes" id="UP000078103">
    <property type="component" value="Unassembled WGS sequence"/>
</dbReference>
<name>A0A1A9RN98_EIKCO</name>
<feature type="transmembrane region" description="Helical" evidence="1">
    <location>
        <begin position="31"/>
        <end position="53"/>
    </location>
</feature>
<keyword evidence="1" id="KW-0472">Membrane</keyword>
<keyword evidence="1" id="KW-1133">Transmembrane helix</keyword>
<gene>
    <name evidence="2" type="ORF">A7P89_10800</name>
</gene>
<keyword evidence="1" id="KW-0812">Transmembrane</keyword>
<dbReference type="EMBL" id="LXSH01000028">
    <property type="protein sequence ID" value="OAM20377.1"/>
    <property type="molecule type" value="Genomic_DNA"/>
</dbReference>
<evidence type="ECO:0000256" key="1">
    <source>
        <dbReference type="SAM" id="Phobius"/>
    </source>
</evidence>
<sequence length="318" mass="37355">MPKTFQAARFKTQPNKQRTEFFMITTHDILFLYNLFHWGGIILLIVAVSFACYQINPKLFNKNPQLIFLPGLAVAGLLYAVGQVEKMQERREAKAEEAEWRKRYDPAKARFDQLCQNAGEKIYRTADNVDGILLLKVRGDDEKYQDNSYNPRKDQMWEDAAVESEFDREAYIEEFLLPYTSSFPRYIYADVLQKNGLVIRYSRQREDQNWVMEQQPTPHPRARYAVTYENDISWENRKHWIAGTTIKIIDTKTNELMAEKTMYAFVPELGYSKFEQNPNPWGRGMRCPSGESEFEQRTVTFAIKVLIPSNLSRRLQND</sequence>
<evidence type="ECO:0000313" key="3">
    <source>
        <dbReference type="Proteomes" id="UP000078103"/>
    </source>
</evidence>
<reference evidence="3" key="1">
    <citation type="submission" date="2016-05" db="EMBL/GenBank/DDBJ databases">
        <title>Draft genome of Corynebacterium afermentans subsp. afermentans LCDC 88199T.</title>
        <authorList>
            <person name="Bernier A.-M."/>
            <person name="Bernard K."/>
        </authorList>
    </citation>
    <scope>NUCLEOTIDE SEQUENCE [LARGE SCALE GENOMIC DNA]</scope>
    <source>
        <strain evidence="3">NML120819</strain>
    </source>
</reference>
<proteinExistence type="predicted"/>
<dbReference type="AlphaFoldDB" id="A0A1A9RN98"/>
<protein>
    <submittedName>
        <fullName evidence="2">Uncharacterized protein</fullName>
    </submittedName>
</protein>
<evidence type="ECO:0000313" key="2">
    <source>
        <dbReference type="EMBL" id="OAM20377.1"/>
    </source>
</evidence>
<accession>A0A1A9RN98</accession>